<reference evidence="14 15" key="1">
    <citation type="submission" date="2019-08" db="EMBL/GenBank/DDBJ databases">
        <title>Archangium and Cystobacter genomes.</title>
        <authorList>
            <person name="Chen I.-C.K."/>
            <person name="Wielgoss S."/>
        </authorList>
    </citation>
    <scope>NUCLEOTIDE SEQUENCE [LARGE SCALE GENOMIC DNA]</scope>
    <source>
        <strain evidence="14 15">Cbm 6</strain>
    </source>
</reference>
<keyword evidence="14" id="KW-0378">Hydrolase</keyword>
<comment type="function">
    <text evidence="10">Transfers an acetyl group from acetyl-CoA to L-homoserine, forming acetyl-L-homoserine.</text>
</comment>
<keyword evidence="10" id="KW-0012">Acyltransferase</keyword>
<evidence type="ECO:0000256" key="6">
    <source>
        <dbReference type="ARBA" id="ARBA00022857"/>
    </source>
</evidence>
<comment type="similarity">
    <text evidence="10">Belongs to the AB hydrolase superfamily. MetX family.</text>
</comment>
<dbReference type="InterPro" id="IPR036291">
    <property type="entry name" value="NAD(P)-bd_dom_sf"/>
</dbReference>
<dbReference type="EC" id="2.3.1.31" evidence="10"/>
<feature type="active site" evidence="10">
    <location>
        <position position="393"/>
    </location>
</feature>
<keyword evidence="10" id="KW-0963">Cytoplasm</keyword>
<dbReference type="Proteomes" id="UP001611383">
    <property type="component" value="Chromosome"/>
</dbReference>
<dbReference type="PANTHER" id="PTHR43070">
    <property type="match status" value="1"/>
</dbReference>
<sequence length="801" mass="87808">MTPPPGVFDLPLPDLPLEAGARVTSHVARGWWWGPEQDLPWLRSRAHILPEEKVRENTLRVVRRTKEELQALAETPRPNGPARPDNSVPTVLLVHALTGDMRAGGAGGWWEPVIGPGKVFDPERVRLLCFNNLGSCYGSSGPADEGFPRRVDDSRFSPPEPLAKGDLRLNEHQLPATITPWDQARAILQALDALGIERVSLVTGGSLGGMILLCLAVLDPERFERMVPIAAAAEASTWVVGWNHVARQALLLDPEFPEAPARGLELARQLAMLTYRAEPGLDSRHGKNPGWSSRALYPMQSYLEYQGQKLRARFDAQSYLALLGAMDHHDLSRAPQGEPDGTWGISRIRASTLAVGIDNDQLFYPEHMKKLAERLRAQGQHAEYAEISSIHGHDGFLIEWGRLDALLRRALALPPGGGGGSRAQAVEPLTEVNLLLLGRGTVGGNLLEQLRSQQSVLAREHGAQLRVTGIVDTRHLLFDTRGVPLNQWRERLDQTQRSGSGPGDVLDVLERLRRLPTPVLVDCTAADGMGFLYAEAFKRGIHVVTANKKPLALPWESREQLFSTARANQRAWHYETTVGASLPVIRTLADLVRTGDRVRLIEGCLSGTLGFLCDQLTQGLPLSKAVRLARERGYTEPHPRDDLLGLDVARKALILARELGLVVSQEDVEVEPFVPKQLLAEDDVERFLTSLEAWDKAFASRIEGLRAERRVLRYLARVEPPAKEGQLPVLKVGPIAVPQEHPAARLRGSEAFVAFTTERHTEWPLLVQGAGAGGAVTAAGVLADVLEVARASTGRALARSA</sequence>
<dbReference type="InterPro" id="IPR001342">
    <property type="entry name" value="HDH_cat"/>
</dbReference>
<comment type="subunit">
    <text evidence="10">Homodimer.</text>
</comment>
<evidence type="ECO:0000256" key="3">
    <source>
        <dbReference type="ARBA" id="ARBA00005062"/>
    </source>
</evidence>
<evidence type="ECO:0000256" key="1">
    <source>
        <dbReference type="ARBA" id="ARBA00001920"/>
    </source>
</evidence>
<dbReference type="SUPFAM" id="SSF53474">
    <property type="entry name" value="alpha/beta-Hydrolases"/>
    <property type="match status" value="1"/>
</dbReference>
<dbReference type="InterPro" id="IPR000073">
    <property type="entry name" value="AB_hydrolase_1"/>
</dbReference>
<dbReference type="InterPro" id="IPR029058">
    <property type="entry name" value="AB_hydrolase_fold"/>
</dbReference>
<keyword evidence="5" id="KW-0791">Threonine biosynthesis</keyword>
<evidence type="ECO:0000259" key="11">
    <source>
        <dbReference type="Pfam" id="PF00561"/>
    </source>
</evidence>
<proteinExistence type="inferred from homology"/>
<dbReference type="HAMAP" id="MF_00296">
    <property type="entry name" value="MetX_acyltransf"/>
    <property type="match status" value="1"/>
</dbReference>
<dbReference type="InterPro" id="IPR011147">
    <property type="entry name" value="Bifunc_Aspkin/hSer_DH"/>
</dbReference>
<gene>
    <name evidence="10" type="primary">metXA</name>
    <name evidence="14" type="ORF">F0U60_11725</name>
</gene>
<name>A0ABY9WN42_9BACT</name>
<keyword evidence="15" id="KW-1185">Reference proteome</keyword>
<comment type="pathway">
    <text evidence="2">Amino-acid biosynthesis; L-threonine biosynthesis; L-threonine from L-aspartate: step 3/5.</text>
</comment>
<keyword evidence="7" id="KW-0560">Oxidoreductase</keyword>
<dbReference type="InterPro" id="IPR008220">
    <property type="entry name" value="HAT_MetX-like"/>
</dbReference>
<comment type="cofactor">
    <cofactor evidence="1">
        <name>a metal cation</name>
        <dbReference type="ChEBI" id="CHEBI:25213"/>
    </cofactor>
</comment>
<comment type="pathway">
    <text evidence="3">Amino-acid biosynthesis; L-methionine biosynthesis via de novo pathway; L-homoserine from L-aspartate: step 3/3.</text>
</comment>
<evidence type="ECO:0000256" key="2">
    <source>
        <dbReference type="ARBA" id="ARBA00005056"/>
    </source>
</evidence>
<evidence type="ECO:0000256" key="4">
    <source>
        <dbReference type="ARBA" id="ARBA00022605"/>
    </source>
</evidence>
<evidence type="ECO:0000256" key="7">
    <source>
        <dbReference type="ARBA" id="ARBA00023002"/>
    </source>
</evidence>
<feature type="binding site" evidence="10">
    <location>
        <position position="268"/>
    </location>
    <ligand>
        <name>substrate</name>
    </ligand>
</feature>
<evidence type="ECO:0000256" key="10">
    <source>
        <dbReference type="HAMAP-Rule" id="MF_00296"/>
    </source>
</evidence>
<organism evidence="14 15">
    <name type="scientific">Archangium minus</name>
    <dbReference type="NCBI Taxonomy" id="83450"/>
    <lineage>
        <taxon>Bacteria</taxon>
        <taxon>Pseudomonadati</taxon>
        <taxon>Myxococcota</taxon>
        <taxon>Myxococcia</taxon>
        <taxon>Myxococcales</taxon>
        <taxon>Cystobacterineae</taxon>
        <taxon>Archangiaceae</taxon>
        <taxon>Archangium</taxon>
    </lineage>
</organism>
<comment type="caution">
    <text evidence="10">Lacks conserved residue(s) required for the propagation of feature annotation.</text>
</comment>
<feature type="domain" description="AB hydrolase-1" evidence="11">
    <location>
        <begin position="89"/>
        <end position="375"/>
    </location>
</feature>
<protein>
    <recommendedName>
        <fullName evidence="10">Homoserine O-acetyltransferase</fullName>
        <shortName evidence="10">HAT</shortName>
        <ecNumber evidence="10">2.3.1.31</ecNumber>
    </recommendedName>
    <alternativeName>
        <fullName evidence="10">Homoserine transacetylase</fullName>
        <shortName evidence="10">HTA</shortName>
    </alternativeName>
</protein>
<comment type="catalytic activity">
    <reaction evidence="9">
        <text>L-homoserine + NADP(+) = L-aspartate 4-semialdehyde + NADPH + H(+)</text>
        <dbReference type="Rhea" id="RHEA:15761"/>
        <dbReference type="ChEBI" id="CHEBI:15378"/>
        <dbReference type="ChEBI" id="CHEBI:57476"/>
        <dbReference type="ChEBI" id="CHEBI:57783"/>
        <dbReference type="ChEBI" id="CHEBI:58349"/>
        <dbReference type="ChEBI" id="CHEBI:537519"/>
        <dbReference type="EC" id="1.1.1.3"/>
    </reaction>
    <physiologicalReaction direction="right-to-left" evidence="9">
        <dbReference type="Rhea" id="RHEA:15763"/>
    </physiologicalReaction>
</comment>
<comment type="catalytic activity">
    <reaction evidence="10">
        <text>L-homoserine + acetyl-CoA = O-acetyl-L-homoserine + CoA</text>
        <dbReference type="Rhea" id="RHEA:13701"/>
        <dbReference type="ChEBI" id="CHEBI:57287"/>
        <dbReference type="ChEBI" id="CHEBI:57288"/>
        <dbReference type="ChEBI" id="CHEBI:57476"/>
        <dbReference type="ChEBI" id="CHEBI:57716"/>
        <dbReference type="EC" id="2.3.1.31"/>
    </reaction>
</comment>
<feature type="binding site" evidence="10">
    <location>
        <position position="394"/>
    </location>
    <ligand>
        <name>substrate</name>
    </ligand>
</feature>
<dbReference type="Gene3D" id="3.30.360.10">
    <property type="entry name" value="Dihydrodipicolinate Reductase, domain 2"/>
    <property type="match status" value="1"/>
</dbReference>
<dbReference type="SUPFAM" id="SSF51735">
    <property type="entry name" value="NAD(P)-binding Rossmann-fold domains"/>
    <property type="match status" value="1"/>
</dbReference>
<dbReference type="GO" id="GO:0016787">
    <property type="term" value="F:hydrolase activity"/>
    <property type="evidence" value="ECO:0007669"/>
    <property type="project" value="UniProtKB-KW"/>
</dbReference>
<dbReference type="Gene3D" id="3.40.50.720">
    <property type="entry name" value="NAD(P)-binding Rossmann-like Domain"/>
    <property type="match status" value="1"/>
</dbReference>
<evidence type="ECO:0000313" key="14">
    <source>
        <dbReference type="EMBL" id="WNG44683.1"/>
    </source>
</evidence>
<dbReference type="PANTHER" id="PTHR43070:SF3">
    <property type="entry name" value="HOMOSERINE DEHYDROGENASE"/>
    <property type="match status" value="1"/>
</dbReference>
<keyword evidence="8 10" id="KW-0486">Methionine biosynthesis</keyword>
<dbReference type="RefSeq" id="WP_395818021.1">
    <property type="nucleotide sequence ID" value="NZ_CP043494.1"/>
</dbReference>
<feature type="active site" evidence="10">
    <location>
        <position position="360"/>
    </location>
</feature>
<dbReference type="Pfam" id="PF03447">
    <property type="entry name" value="NAD_binding_3"/>
    <property type="match status" value="1"/>
</dbReference>
<comment type="subcellular location">
    <subcellularLocation>
        <location evidence="10">Cytoplasm</location>
    </subcellularLocation>
</comment>
<dbReference type="Pfam" id="PF00561">
    <property type="entry name" value="Abhydrolase_1"/>
    <property type="match status" value="1"/>
</dbReference>
<feature type="domain" description="Aspartate/homoserine dehydrogenase NAD-binding" evidence="13">
    <location>
        <begin position="438"/>
        <end position="575"/>
    </location>
</feature>
<keyword evidence="4 10" id="KW-0028">Amino-acid biosynthesis</keyword>
<keyword evidence="6" id="KW-0521">NADP</keyword>
<dbReference type="EMBL" id="CP043494">
    <property type="protein sequence ID" value="WNG44683.1"/>
    <property type="molecule type" value="Genomic_DNA"/>
</dbReference>
<feature type="domain" description="Homoserine dehydrogenase catalytic" evidence="12">
    <location>
        <begin position="583"/>
        <end position="786"/>
    </location>
</feature>
<keyword evidence="10" id="KW-0808">Transferase</keyword>
<evidence type="ECO:0000256" key="5">
    <source>
        <dbReference type="ARBA" id="ARBA00022697"/>
    </source>
</evidence>
<evidence type="ECO:0000256" key="8">
    <source>
        <dbReference type="ARBA" id="ARBA00023167"/>
    </source>
</evidence>
<dbReference type="SUPFAM" id="SSF55347">
    <property type="entry name" value="Glyceraldehyde-3-phosphate dehydrogenase-like, C-terminal domain"/>
    <property type="match status" value="1"/>
</dbReference>
<comment type="pathway">
    <text evidence="10">Amino-acid biosynthesis; L-methionine biosynthesis via de novo pathway; O-acetyl-L-homoserine from L-homoserine: step 1/1.</text>
</comment>
<dbReference type="InterPro" id="IPR005106">
    <property type="entry name" value="Asp/hSer_DH_NAD-bd"/>
</dbReference>
<feature type="active site" description="Nucleophile" evidence="10">
    <location>
        <position position="206"/>
    </location>
</feature>
<evidence type="ECO:0000313" key="15">
    <source>
        <dbReference type="Proteomes" id="UP001611383"/>
    </source>
</evidence>
<dbReference type="Gene3D" id="3.40.50.1820">
    <property type="entry name" value="alpha/beta hydrolase"/>
    <property type="match status" value="1"/>
</dbReference>
<evidence type="ECO:0000259" key="13">
    <source>
        <dbReference type="Pfam" id="PF03447"/>
    </source>
</evidence>
<evidence type="ECO:0000256" key="9">
    <source>
        <dbReference type="ARBA" id="ARBA00048841"/>
    </source>
</evidence>
<evidence type="ECO:0000259" key="12">
    <source>
        <dbReference type="Pfam" id="PF00742"/>
    </source>
</evidence>
<dbReference type="Pfam" id="PF00742">
    <property type="entry name" value="Homoserine_dh"/>
    <property type="match status" value="1"/>
</dbReference>
<accession>A0ABY9WN42</accession>